<feature type="compositionally biased region" description="Low complexity" evidence="1">
    <location>
        <begin position="136"/>
        <end position="147"/>
    </location>
</feature>
<feature type="compositionally biased region" description="Low complexity" evidence="1">
    <location>
        <begin position="406"/>
        <end position="421"/>
    </location>
</feature>
<name>A0A316YTS5_9BASI</name>
<feature type="compositionally biased region" description="Low complexity" evidence="1">
    <location>
        <begin position="938"/>
        <end position="951"/>
    </location>
</feature>
<evidence type="ECO:0000256" key="1">
    <source>
        <dbReference type="SAM" id="MobiDB-lite"/>
    </source>
</evidence>
<feature type="compositionally biased region" description="Basic and acidic residues" evidence="1">
    <location>
        <begin position="312"/>
        <end position="323"/>
    </location>
</feature>
<protein>
    <recommendedName>
        <fullName evidence="2">DUF2433 domain-containing protein</fullName>
    </recommendedName>
</protein>
<dbReference type="InterPro" id="IPR052743">
    <property type="entry name" value="Glutaminase_GtaA"/>
</dbReference>
<feature type="compositionally biased region" description="Low complexity" evidence="1">
    <location>
        <begin position="99"/>
        <end position="118"/>
    </location>
</feature>
<dbReference type="AlphaFoldDB" id="A0A316YTS5"/>
<dbReference type="InterPro" id="IPR029052">
    <property type="entry name" value="Metallo-depent_PP-like"/>
</dbReference>
<dbReference type="Proteomes" id="UP000245768">
    <property type="component" value="Unassembled WGS sequence"/>
</dbReference>
<sequence length="1212" mass="125904">MACFSLDVEALDNGTDSSSDVEEREEPHQAVAGGAQLPSIRSPRSKKRIYALETQVLSDDGATGADGHGVNDESAKKKMRSDDSDDSSSLSSPPPAPPKAEATLQRPSSGRRASPASSMTEPGGSFNAMTYSKEIQSPPQSRLSTTTPRRRPPPMFESELCSEEEETLPFFDETYHDAEVDDDVVLIGEPSRLQPPRSVKKTPVQAQSKLPKDKEEEEEESETQLLPWGDEEASPCKPRASPGPEKRLKKHSSAWSDIEKGWSGVDLSAKARAAPPKGPPGSSPSSAEQSSLDLYGFTRRHEKSQTAAVRTPLRDEASERYEVAEDDDKDDGAPSRPRAYPPCTILAAKAKRLSRPPPPRPAPPRPASPPPPPSSPPPLPTAAEASSREEQTNGSPATVKLPKSRPSTPTPQQQQQQSPPSSEKKLQVPGSPIDQPASPQHPPPVPAAATQKTSSSGLAAPLSHVMASTLVHPSQTPSPAGSHATAATFGNRQSPNPNAAAGATANQGGAAFNNNNNNKRGGAQALNRPAATVPHVIDGPGGRILCVADVRGNLSSLNTLAREANAQAIIHTGDFGFYETDSFSRISDRTLRHLVQYSTLIHTALRNKLLSADVPPGRGSVTTPGAVPPPTTSCKEMRKLILDDADCPLLTQFPDLLSGKLRLEVPVYTVWGACEDVRILEKLRTAEYIVPNLNILDEATSHAIDVGGVRLRLFGLGGAVVLHKLFDNGEGAATIAGGQGTMWTTILQIGELVDTAQKSYDASETRILVTHASPGREGLLMQLALALKADLTISAGLHFRYGVSYNEFSVQPDAEALRRKLNASKASFGEVWDSVRSQVEDVIDDQQRVLLNHGLAVTNKVPPAATSNGAVAEEPAWKNTWNWNLPDAAYGHLVLDLKDGRISSEMKSQGFNFAYRRNNAPQSAVTATPLSAVAPKTVAAPSVPPQQQQSARTPPSGPKSLASRPGSARGHGSNKGSGDARAAAPSRSAAANGSSGGAATTANSQKEKEAASQATPSQQATTTAAATATTATTAAAADEGKGNGNGNGSGEGGAAPSKAHKKNNSKRSKSKGSAGGWTSGEDDQSAGKSKEGKNRDKDSEGANKGADVDAAGWDTPADNSGKESGAAEKATGGGSGGGGGGGGRGGRGGGRGGSGRGARGGGGDRGGRGGGRGGHGERRKSQDASSNNNSSNNNKAAAPSPAPAAATSVTTS</sequence>
<feature type="compositionally biased region" description="Low complexity" evidence="1">
    <location>
        <begin position="1184"/>
        <end position="1212"/>
    </location>
</feature>
<dbReference type="SUPFAM" id="SSF56300">
    <property type="entry name" value="Metallo-dependent phosphatases"/>
    <property type="match status" value="1"/>
</dbReference>
<dbReference type="InParanoid" id="A0A316YTS5"/>
<dbReference type="PANTHER" id="PTHR31987:SF11">
    <property type="entry name" value="DUF2433 DOMAIN-CONTAINING PROTEIN"/>
    <property type="match status" value="1"/>
</dbReference>
<proteinExistence type="predicted"/>
<feature type="region of interest" description="Disordered" evidence="1">
    <location>
        <begin position="181"/>
        <end position="457"/>
    </location>
</feature>
<dbReference type="PANTHER" id="PTHR31987">
    <property type="entry name" value="GLUTAMINASE A-RELATED"/>
    <property type="match status" value="1"/>
</dbReference>
<feature type="compositionally biased region" description="Pro residues" evidence="1">
    <location>
        <begin position="355"/>
        <end position="380"/>
    </location>
</feature>
<reference evidence="3 4" key="1">
    <citation type="journal article" date="2018" name="Mol. Biol. Evol.">
        <title>Broad Genomic Sampling Reveals a Smut Pathogenic Ancestry of the Fungal Clade Ustilaginomycotina.</title>
        <authorList>
            <person name="Kijpornyongpan T."/>
            <person name="Mondo S.J."/>
            <person name="Barry K."/>
            <person name="Sandor L."/>
            <person name="Lee J."/>
            <person name="Lipzen A."/>
            <person name="Pangilinan J."/>
            <person name="LaButti K."/>
            <person name="Hainaut M."/>
            <person name="Henrissat B."/>
            <person name="Grigoriev I.V."/>
            <person name="Spatafora J.W."/>
            <person name="Aime M.C."/>
        </authorList>
    </citation>
    <scope>NUCLEOTIDE SEQUENCE [LARGE SCALE GENOMIC DNA]</scope>
    <source>
        <strain evidence="3 4">MCA 4198</strain>
    </source>
</reference>
<feature type="compositionally biased region" description="Gly residues" evidence="1">
    <location>
        <begin position="1042"/>
        <end position="1053"/>
    </location>
</feature>
<feature type="compositionally biased region" description="Low complexity" evidence="1">
    <location>
        <begin position="1011"/>
        <end position="1037"/>
    </location>
</feature>
<dbReference type="RefSeq" id="XP_025379730.1">
    <property type="nucleotide sequence ID" value="XM_025519986.1"/>
</dbReference>
<feature type="compositionally biased region" description="Low complexity" evidence="1">
    <location>
        <begin position="496"/>
        <end position="524"/>
    </location>
</feature>
<accession>A0A316YTS5</accession>
<feature type="domain" description="DUF2433" evidence="2">
    <location>
        <begin position="801"/>
        <end position="916"/>
    </location>
</feature>
<dbReference type="STRING" id="215250.A0A316YTS5"/>
<feature type="region of interest" description="Disordered" evidence="1">
    <location>
        <begin position="936"/>
        <end position="1212"/>
    </location>
</feature>
<gene>
    <name evidence="3" type="ORF">FA10DRAFT_259693</name>
</gene>
<dbReference type="InterPro" id="IPR018829">
    <property type="entry name" value="DUF2433"/>
</dbReference>
<feature type="compositionally biased region" description="Gly residues" evidence="1">
    <location>
        <begin position="1131"/>
        <end position="1173"/>
    </location>
</feature>
<feature type="compositionally biased region" description="Basic residues" evidence="1">
    <location>
        <begin position="1058"/>
        <end position="1070"/>
    </location>
</feature>
<feature type="region of interest" description="Disordered" evidence="1">
    <location>
        <begin position="1"/>
        <end position="165"/>
    </location>
</feature>
<feature type="compositionally biased region" description="Basic and acidic residues" evidence="1">
    <location>
        <begin position="69"/>
        <end position="82"/>
    </location>
</feature>
<evidence type="ECO:0000313" key="3">
    <source>
        <dbReference type="EMBL" id="PWN92532.1"/>
    </source>
</evidence>
<feature type="compositionally biased region" description="Basic and acidic residues" evidence="1">
    <location>
        <begin position="1088"/>
        <end position="1101"/>
    </location>
</feature>
<organism evidence="3 4">
    <name type="scientific">Acaromyces ingoldii</name>
    <dbReference type="NCBI Taxonomy" id="215250"/>
    <lineage>
        <taxon>Eukaryota</taxon>
        <taxon>Fungi</taxon>
        <taxon>Dikarya</taxon>
        <taxon>Basidiomycota</taxon>
        <taxon>Ustilaginomycotina</taxon>
        <taxon>Exobasidiomycetes</taxon>
        <taxon>Exobasidiales</taxon>
        <taxon>Cryptobasidiaceae</taxon>
        <taxon>Acaromyces</taxon>
    </lineage>
</organism>
<feature type="region of interest" description="Disordered" evidence="1">
    <location>
        <begin position="471"/>
        <end position="524"/>
    </location>
</feature>
<evidence type="ECO:0000259" key="2">
    <source>
        <dbReference type="Pfam" id="PF10360"/>
    </source>
</evidence>
<keyword evidence="4" id="KW-1185">Reference proteome</keyword>
<dbReference type="GeneID" id="37041902"/>
<dbReference type="Pfam" id="PF10360">
    <property type="entry name" value="DUF2433"/>
    <property type="match status" value="1"/>
</dbReference>
<feature type="compositionally biased region" description="Low complexity" evidence="1">
    <location>
        <begin position="976"/>
        <end position="1004"/>
    </location>
</feature>
<evidence type="ECO:0000313" key="4">
    <source>
        <dbReference type="Proteomes" id="UP000245768"/>
    </source>
</evidence>
<dbReference type="EMBL" id="KZ819635">
    <property type="protein sequence ID" value="PWN92532.1"/>
    <property type="molecule type" value="Genomic_DNA"/>
</dbReference>
<dbReference type="OrthoDB" id="3918848at2759"/>